<comment type="caution">
    <text evidence="2">The sequence shown here is derived from an EMBL/GenBank/DDBJ whole genome shotgun (WGS) entry which is preliminary data.</text>
</comment>
<dbReference type="AlphaFoldDB" id="A0AA38CWR7"/>
<proteinExistence type="predicted"/>
<dbReference type="Proteomes" id="UP000824469">
    <property type="component" value="Unassembled WGS sequence"/>
</dbReference>
<evidence type="ECO:0000313" key="3">
    <source>
        <dbReference type="Proteomes" id="UP000824469"/>
    </source>
</evidence>
<dbReference type="EMBL" id="JAHRHJ020000008">
    <property type="protein sequence ID" value="KAH9303664.1"/>
    <property type="molecule type" value="Genomic_DNA"/>
</dbReference>
<gene>
    <name evidence="2" type="ORF">KI387_008068</name>
</gene>
<accession>A0AA38CWR7</accession>
<feature type="coiled-coil region" evidence="1">
    <location>
        <begin position="3"/>
        <end position="57"/>
    </location>
</feature>
<feature type="non-terminal residue" evidence="2">
    <location>
        <position position="85"/>
    </location>
</feature>
<feature type="non-terminal residue" evidence="2">
    <location>
        <position position="1"/>
    </location>
</feature>
<protein>
    <submittedName>
        <fullName evidence="2">Uncharacterized protein</fullName>
    </submittedName>
</protein>
<sequence length="85" mass="10127">YERDNTLLRLELLEKEVENIKKELHQLTEQNGKRKLNDDADIEIDQTEDIYRELNSLENRLGRAKDINDHNMAIFNAISDFLKQQ</sequence>
<keyword evidence="3" id="KW-1185">Reference proteome</keyword>
<organism evidence="2 3">
    <name type="scientific">Taxus chinensis</name>
    <name type="common">Chinese yew</name>
    <name type="synonym">Taxus wallichiana var. chinensis</name>
    <dbReference type="NCBI Taxonomy" id="29808"/>
    <lineage>
        <taxon>Eukaryota</taxon>
        <taxon>Viridiplantae</taxon>
        <taxon>Streptophyta</taxon>
        <taxon>Embryophyta</taxon>
        <taxon>Tracheophyta</taxon>
        <taxon>Spermatophyta</taxon>
        <taxon>Pinopsida</taxon>
        <taxon>Pinidae</taxon>
        <taxon>Conifers II</taxon>
        <taxon>Cupressales</taxon>
        <taxon>Taxaceae</taxon>
        <taxon>Taxus</taxon>
    </lineage>
</organism>
<reference evidence="2 3" key="1">
    <citation type="journal article" date="2021" name="Nat. Plants">
        <title>The Taxus genome provides insights into paclitaxel biosynthesis.</title>
        <authorList>
            <person name="Xiong X."/>
            <person name="Gou J."/>
            <person name="Liao Q."/>
            <person name="Li Y."/>
            <person name="Zhou Q."/>
            <person name="Bi G."/>
            <person name="Li C."/>
            <person name="Du R."/>
            <person name="Wang X."/>
            <person name="Sun T."/>
            <person name="Guo L."/>
            <person name="Liang H."/>
            <person name="Lu P."/>
            <person name="Wu Y."/>
            <person name="Zhang Z."/>
            <person name="Ro D.K."/>
            <person name="Shang Y."/>
            <person name="Huang S."/>
            <person name="Yan J."/>
        </authorList>
    </citation>
    <scope>NUCLEOTIDE SEQUENCE [LARGE SCALE GENOMIC DNA]</scope>
    <source>
        <strain evidence="2">Ta-2019</strain>
    </source>
</reference>
<evidence type="ECO:0000256" key="1">
    <source>
        <dbReference type="SAM" id="Coils"/>
    </source>
</evidence>
<keyword evidence="1" id="KW-0175">Coiled coil</keyword>
<evidence type="ECO:0000313" key="2">
    <source>
        <dbReference type="EMBL" id="KAH9303664.1"/>
    </source>
</evidence>
<name>A0AA38CWR7_TAXCH</name>